<reference evidence="2 3" key="1">
    <citation type="journal article" date="2016" name="Genome Biol. Evol.">
        <title>Comparative Genomics of Campylobacter fetus from Reptiles and Mammals Reveals Divergent Evolution in Host-Associated Lineages.</title>
        <authorList>
            <person name="Gilbert M.J."/>
            <person name="Miller W.G."/>
            <person name="Yee E."/>
            <person name="Zomer A.L."/>
            <person name="van der Graaf-van Bloois L."/>
            <person name="Fitzgerald C."/>
            <person name="Forbes K.J."/>
            <person name="Meric G."/>
            <person name="Sheppard S.K."/>
            <person name="Wagenaar J.A."/>
            <person name="Duim B."/>
        </authorList>
    </citation>
    <scope>NUCLEOTIDE SEQUENCE [LARGE SCALE GENOMIC DNA]</scope>
    <source>
        <strain evidence="2 3">12S02225-3</strain>
    </source>
</reference>
<dbReference type="EMBL" id="LFLK01000005">
    <property type="protein sequence ID" value="OCR90563.1"/>
    <property type="molecule type" value="Genomic_DNA"/>
</dbReference>
<accession>A0AAX0HAK7</accession>
<dbReference type="InterPro" id="IPR009061">
    <property type="entry name" value="DNA-bd_dom_put_sf"/>
</dbReference>
<organism evidence="2 3">
    <name type="scientific">Campylobacter fetus subsp. testudinum</name>
    <dbReference type="NCBI Taxonomy" id="1507806"/>
    <lineage>
        <taxon>Bacteria</taxon>
        <taxon>Pseudomonadati</taxon>
        <taxon>Campylobacterota</taxon>
        <taxon>Epsilonproteobacteria</taxon>
        <taxon>Campylobacterales</taxon>
        <taxon>Campylobacteraceae</taxon>
        <taxon>Campylobacter</taxon>
    </lineage>
</organism>
<protein>
    <recommendedName>
        <fullName evidence="1">Helix-turn-helix domain-containing protein</fullName>
    </recommendedName>
</protein>
<dbReference type="Pfam" id="PF12728">
    <property type="entry name" value="HTH_17"/>
    <property type="match status" value="1"/>
</dbReference>
<name>A0AAX0HAK7_CAMFE</name>
<dbReference type="SUPFAM" id="SSF46955">
    <property type="entry name" value="Putative DNA-binding domain"/>
    <property type="match status" value="1"/>
</dbReference>
<dbReference type="InterPro" id="IPR041657">
    <property type="entry name" value="HTH_17"/>
</dbReference>
<evidence type="ECO:0000313" key="3">
    <source>
        <dbReference type="Proteomes" id="UP000093100"/>
    </source>
</evidence>
<comment type="caution">
    <text evidence="2">The sequence shown here is derived from an EMBL/GenBank/DDBJ whole genome shotgun (WGS) entry which is preliminary data.</text>
</comment>
<sequence>MQSTQTQNTDKVQVATKYLTSKEVLSMLKISNATLWRMVNNGNFPKPLNLFGNVKRYELKAVLDYIENIKKGA</sequence>
<gene>
    <name evidence="2" type="ORF">CFT12S02225_05875</name>
</gene>
<dbReference type="RefSeq" id="WP_065839991.1">
    <property type="nucleotide sequence ID" value="NZ_LFLK01000005.1"/>
</dbReference>
<dbReference type="Proteomes" id="UP000093100">
    <property type="component" value="Unassembled WGS sequence"/>
</dbReference>
<proteinExistence type="predicted"/>
<dbReference type="AlphaFoldDB" id="A0AAX0HAK7"/>
<feature type="domain" description="Helix-turn-helix" evidence="1">
    <location>
        <begin position="18"/>
        <end position="68"/>
    </location>
</feature>
<evidence type="ECO:0000259" key="1">
    <source>
        <dbReference type="Pfam" id="PF12728"/>
    </source>
</evidence>
<evidence type="ECO:0000313" key="2">
    <source>
        <dbReference type="EMBL" id="OCR90563.1"/>
    </source>
</evidence>